<reference evidence="3" key="1">
    <citation type="submission" date="2019-07" db="EMBL/GenBank/DDBJ databases">
        <title>Annotation for the trematode Paragonimus miyazaki's.</title>
        <authorList>
            <person name="Choi Y.-J."/>
        </authorList>
    </citation>
    <scope>NUCLEOTIDE SEQUENCE</scope>
    <source>
        <strain evidence="3">Japan</strain>
    </source>
</reference>
<evidence type="ECO:0000259" key="2">
    <source>
        <dbReference type="Pfam" id="PF23304"/>
    </source>
</evidence>
<dbReference type="GO" id="GO:0005930">
    <property type="term" value="C:axoneme"/>
    <property type="evidence" value="ECO:0007669"/>
    <property type="project" value="TreeGrafter"/>
</dbReference>
<dbReference type="InterPro" id="IPR028784">
    <property type="entry name" value="BBS1"/>
</dbReference>
<dbReference type="OrthoDB" id="10259809at2759"/>
<dbReference type="GO" id="GO:0005113">
    <property type="term" value="F:patched binding"/>
    <property type="evidence" value="ECO:0007669"/>
    <property type="project" value="TreeGrafter"/>
</dbReference>
<dbReference type="GO" id="GO:1905515">
    <property type="term" value="P:non-motile cilium assembly"/>
    <property type="evidence" value="ECO:0007669"/>
    <property type="project" value="InterPro"/>
</dbReference>
<organism evidence="3 4">
    <name type="scientific">Paragonimus skrjabini miyazakii</name>
    <dbReference type="NCBI Taxonomy" id="59628"/>
    <lineage>
        <taxon>Eukaryota</taxon>
        <taxon>Metazoa</taxon>
        <taxon>Spiralia</taxon>
        <taxon>Lophotrochozoa</taxon>
        <taxon>Platyhelminthes</taxon>
        <taxon>Trematoda</taxon>
        <taxon>Digenea</taxon>
        <taxon>Plagiorchiida</taxon>
        <taxon>Troglotremata</taxon>
        <taxon>Troglotrematidae</taxon>
        <taxon>Paragonimus</taxon>
    </lineage>
</organism>
<gene>
    <name evidence="3" type="ORF">EG68_10994</name>
</gene>
<dbReference type="GO" id="GO:0061512">
    <property type="term" value="P:protein localization to cilium"/>
    <property type="evidence" value="ECO:0007669"/>
    <property type="project" value="TreeGrafter"/>
</dbReference>
<dbReference type="PANTHER" id="PTHR20870:SF0">
    <property type="entry name" value="BARDET-BIEDL SYNDROME 1 PROTEIN"/>
    <property type="match status" value="1"/>
</dbReference>
<dbReference type="EMBL" id="JTDE01020863">
    <property type="protein sequence ID" value="KAF7233710.1"/>
    <property type="molecule type" value="Genomic_DNA"/>
</dbReference>
<dbReference type="AlphaFoldDB" id="A0A8S9YGD6"/>
<feature type="domain" description="Bardet-Biedl syndrome 1 protein GAE" evidence="2">
    <location>
        <begin position="255"/>
        <end position="358"/>
    </location>
</feature>
<dbReference type="InterPro" id="IPR056419">
    <property type="entry name" value="GAE_BBS1"/>
</dbReference>
<evidence type="ECO:0000256" key="1">
    <source>
        <dbReference type="SAM" id="MobiDB-lite"/>
    </source>
</evidence>
<keyword evidence="4" id="KW-1185">Reference proteome</keyword>
<dbReference type="GO" id="GO:0034464">
    <property type="term" value="C:BBSome"/>
    <property type="evidence" value="ECO:0007669"/>
    <property type="project" value="InterPro"/>
</dbReference>
<dbReference type="GO" id="GO:0005119">
    <property type="term" value="F:smoothened binding"/>
    <property type="evidence" value="ECO:0007669"/>
    <property type="project" value="TreeGrafter"/>
</dbReference>
<dbReference type="PANTHER" id="PTHR20870">
    <property type="entry name" value="BARDET-BIEDL SYNDROME 1 PROTEIN"/>
    <property type="match status" value="1"/>
</dbReference>
<name>A0A8S9YGD6_9TREM</name>
<sequence>MVRLEKSIIVGCMDQTIKGFSLKGNPIWSVRVPSPILTIVPINLSTHSFHGYIVSLKDGDVRVYQEQHICDTVFHWTEVKPDHQTLSNRGIVDSGDVHDQHTSINDVSNGGVEPPEKLSQNEPSVPVGTNRLNRMSKCDPVIAAQFGPFDREAGSLALITQSGALCLLLVKRSAKFRPLDVISRHPTAQTVRLELPKKTQLFLDLADREKKHAPEIYDRYNHDLVLLRCTVAKAFLELLQTRSGPLAVHGTKHHLKLTARVYGLGPNYTLAYELIETQADENWCSMNMGIFLDFDDTVYQVTAPYIPIPMMVPNVTYKYETSVRIINDNQRSDTLKVHVIAPPESKPLVSVNVKMPLNDASLASINSP</sequence>
<evidence type="ECO:0000313" key="4">
    <source>
        <dbReference type="Proteomes" id="UP000822476"/>
    </source>
</evidence>
<feature type="region of interest" description="Disordered" evidence="1">
    <location>
        <begin position="107"/>
        <end position="130"/>
    </location>
</feature>
<proteinExistence type="predicted"/>
<evidence type="ECO:0000313" key="3">
    <source>
        <dbReference type="EMBL" id="KAF7233710.1"/>
    </source>
</evidence>
<dbReference type="Proteomes" id="UP000822476">
    <property type="component" value="Unassembled WGS sequence"/>
</dbReference>
<dbReference type="GO" id="GO:0005813">
    <property type="term" value="C:centrosome"/>
    <property type="evidence" value="ECO:0007669"/>
    <property type="project" value="TreeGrafter"/>
</dbReference>
<dbReference type="Pfam" id="PF23304">
    <property type="entry name" value="GAE_BBS1"/>
    <property type="match status" value="1"/>
</dbReference>
<accession>A0A8S9YGD6</accession>
<protein>
    <recommendedName>
        <fullName evidence="2">Bardet-Biedl syndrome 1 protein GAE domain-containing protein</fullName>
    </recommendedName>
</protein>
<comment type="caution">
    <text evidence="3">The sequence shown here is derived from an EMBL/GenBank/DDBJ whole genome shotgun (WGS) entry which is preliminary data.</text>
</comment>